<name>A0A811USW5_CERCA</name>
<dbReference type="Proteomes" id="UP000606786">
    <property type="component" value="Unassembled WGS sequence"/>
</dbReference>
<accession>A0A811USW5</accession>
<gene>
    <name evidence="1" type="ORF">CCAP1982_LOCUS9340</name>
</gene>
<evidence type="ECO:0000313" key="2">
    <source>
        <dbReference type="Proteomes" id="UP000606786"/>
    </source>
</evidence>
<sequence>VSNTLSMVVHWDGKLMDDIVGTQKVDRIAVLVSYNGISKFLSAAIIEPSTGGL</sequence>
<dbReference type="AlphaFoldDB" id="A0A811USW5"/>
<organism evidence="1 2">
    <name type="scientific">Ceratitis capitata</name>
    <name type="common">Mediterranean fruit fly</name>
    <name type="synonym">Tephritis capitata</name>
    <dbReference type="NCBI Taxonomy" id="7213"/>
    <lineage>
        <taxon>Eukaryota</taxon>
        <taxon>Metazoa</taxon>
        <taxon>Ecdysozoa</taxon>
        <taxon>Arthropoda</taxon>
        <taxon>Hexapoda</taxon>
        <taxon>Insecta</taxon>
        <taxon>Pterygota</taxon>
        <taxon>Neoptera</taxon>
        <taxon>Endopterygota</taxon>
        <taxon>Diptera</taxon>
        <taxon>Brachycera</taxon>
        <taxon>Muscomorpha</taxon>
        <taxon>Tephritoidea</taxon>
        <taxon>Tephritidae</taxon>
        <taxon>Ceratitis</taxon>
        <taxon>Ceratitis</taxon>
    </lineage>
</organism>
<feature type="non-terminal residue" evidence="1">
    <location>
        <position position="1"/>
    </location>
</feature>
<protein>
    <submittedName>
        <fullName evidence="1">(Mediterranean fruit fly) hypothetical protein</fullName>
    </submittedName>
</protein>
<comment type="caution">
    <text evidence="1">The sequence shown here is derived from an EMBL/GenBank/DDBJ whole genome shotgun (WGS) entry which is preliminary data.</text>
</comment>
<keyword evidence="2" id="KW-1185">Reference proteome</keyword>
<dbReference type="EMBL" id="CAJHJT010000023">
    <property type="protein sequence ID" value="CAD7000866.1"/>
    <property type="molecule type" value="Genomic_DNA"/>
</dbReference>
<feature type="non-terminal residue" evidence="1">
    <location>
        <position position="53"/>
    </location>
</feature>
<proteinExistence type="predicted"/>
<reference evidence="1" key="1">
    <citation type="submission" date="2020-11" db="EMBL/GenBank/DDBJ databases">
        <authorList>
            <person name="Whitehead M."/>
        </authorList>
    </citation>
    <scope>NUCLEOTIDE SEQUENCE</scope>
    <source>
        <strain evidence="1">EGII</strain>
    </source>
</reference>
<evidence type="ECO:0000313" key="1">
    <source>
        <dbReference type="EMBL" id="CAD7000866.1"/>
    </source>
</evidence>